<keyword evidence="6" id="KW-0472">Membrane</keyword>
<sequence length="447" mass="49303">MKFKIRTICAALTLAFSTSAVQADDLLQIYQQALTSDPIALQAQAKRDALYEKIEENRAPLLPTISARVGYNKNWINNESPEPNTDSSGVNAGVTLNQVIYDHSAWVGLNLAELAASQADATYASSLQTLIIRVTSAYFSVLSAKDTYEFQGSEKRAIERQLEQTKQRFAVGLTAITDVHEAQAQYDLARAQEILAENELTNSYEALREITGIEHNSINILDTERFSAVTPSPTRANDWLKMAEANSVDLLTTRIGKDMAQEAISLYKAGHMPSLSLNAGYTTNIQQENNNNDARDFDNGTVGLTLSIPIFEGFKVTSQVNQAQYQYVEASEKMEQTYRKVVKDVRNNFNDVGASISSIRAYEQSVISSESALKATQAGFEVGTRTIVDVLNRTRDLYDSKRKLSDARYGYINSILALKQAAGTLNEDDVIAINNGLTAQTTQTTTQ</sequence>
<dbReference type="RefSeq" id="WP_013049746.1">
    <property type="nucleotide sequence ID" value="NC_014012.1"/>
</dbReference>
<dbReference type="KEGG" id="svo:SVI_0462"/>
<organism evidence="9 10">
    <name type="scientific">Shewanella violacea (strain JCM 10179 / CIP 106290 / LMG 19151 / DSS12)</name>
    <dbReference type="NCBI Taxonomy" id="637905"/>
    <lineage>
        <taxon>Bacteria</taxon>
        <taxon>Pseudomonadati</taxon>
        <taxon>Pseudomonadota</taxon>
        <taxon>Gammaproteobacteria</taxon>
        <taxon>Alteromonadales</taxon>
        <taxon>Shewanellaceae</taxon>
        <taxon>Shewanella</taxon>
    </lineage>
</organism>
<accession>D4ZFI4</accession>
<gene>
    <name evidence="9" type="primary">tolC</name>
    <name evidence="9" type="ordered locus">SVI_0462</name>
</gene>
<dbReference type="OrthoDB" id="9813458at2"/>
<evidence type="ECO:0000256" key="5">
    <source>
        <dbReference type="ARBA" id="ARBA00022692"/>
    </source>
</evidence>
<name>D4ZFI4_SHEVD</name>
<dbReference type="AlphaFoldDB" id="D4ZFI4"/>
<dbReference type="Gene3D" id="1.20.1600.10">
    <property type="entry name" value="Outer membrane efflux proteins (OEP)"/>
    <property type="match status" value="1"/>
</dbReference>
<dbReference type="SUPFAM" id="SSF56954">
    <property type="entry name" value="Outer membrane efflux proteins (OEP)"/>
    <property type="match status" value="1"/>
</dbReference>
<dbReference type="PANTHER" id="PTHR30026:SF20">
    <property type="entry name" value="OUTER MEMBRANE PROTEIN TOLC"/>
    <property type="match status" value="1"/>
</dbReference>
<dbReference type="InterPro" id="IPR058622">
    <property type="entry name" value="TolC"/>
</dbReference>
<evidence type="ECO:0000313" key="9">
    <source>
        <dbReference type="EMBL" id="BAJ00433.1"/>
    </source>
</evidence>
<dbReference type="HOGENOM" id="CLU_012817_0_2_6"/>
<dbReference type="NCBIfam" id="TIGR01844">
    <property type="entry name" value="type_I_sec_TolC"/>
    <property type="match status" value="1"/>
</dbReference>
<keyword evidence="4" id="KW-1134">Transmembrane beta strand</keyword>
<feature type="signal peptide" evidence="8">
    <location>
        <begin position="1"/>
        <end position="23"/>
    </location>
</feature>
<dbReference type="InterPro" id="IPR010130">
    <property type="entry name" value="T1SS_OMP_TolC"/>
</dbReference>
<evidence type="ECO:0000256" key="2">
    <source>
        <dbReference type="ARBA" id="ARBA00007613"/>
    </source>
</evidence>
<comment type="similarity">
    <text evidence="2">Belongs to the outer membrane factor (OMF) (TC 1.B.17) family.</text>
</comment>
<evidence type="ECO:0000256" key="3">
    <source>
        <dbReference type="ARBA" id="ARBA00022448"/>
    </source>
</evidence>
<dbReference type="EMBL" id="AP011177">
    <property type="protein sequence ID" value="BAJ00433.1"/>
    <property type="molecule type" value="Genomic_DNA"/>
</dbReference>
<reference evidence="10" key="1">
    <citation type="journal article" date="2010" name="Mol. Biosyst.">
        <title>Complete genome sequence and comparative analysis of Shewanella violacea, a psychrophilic and piezophilic bacterium from deep sea floor sediments.</title>
        <authorList>
            <person name="Aono E."/>
            <person name="Baba T."/>
            <person name="Ara T."/>
            <person name="Nishi T."/>
            <person name="Nakamichi T."/>
            <person name="Inamoto E."/>
            <person name="Toyonaga H."/>
            <person name="Hasegawa M."/>
            <person name="Takai Y."/>
            <person name="Okumura Y."/>
            <person name="Baba M."/>
            <person name="Tomita M."/>
            <person name="Kato C."/>
            <person name="Oshima T."/>
            <person name="Nakasone K."/>
            <person name="Mori H."/>
        </authorList>
    </citation>
    <scope>NUCLEOTIDE SEQUENCE [LARGE SCALE GENOMIC DNA]</scope>
    <source>
        <strain evidence="10">JCM 10179 / CIP 106290 / LMG 19151 / DSS12</strain>
    </source>
</reference>
<dbReference type="Pfam" id="PF02321">
    <property type="entry name" value="OEP"/>
    <property type="match status" value="2"/>
</dbReference>
<evidence type="ECO:0000256" key="8">
    <source>
        <dbReference type="SAM" id="SignalP"/>
    </source>
</evidence>
<evidence type="ECO:0000313" key="10">
    <source>
        <dbReference type="Proteomes" id="UP000002350"/>
    </source>
</evidence>
<keyword evidence="10" id="KW-1185">Reference proteome</keyword>
<evidence type="ECO:0000256" key="1">
    <source>
        <dbReference type="ARBA" id="ARBA00004442"/>
    </source>
</evidence>
<dbReference type="GO" id="GO:1990281">
    <property type="term" value="C:efflux pump complex"/>
    <property type="evidence" value="ECO:0007669"/>
    <property type="project" value="TreeGrafter"/>
</dbReference>
<dbReference type="STRING" id="637905.SVI_0462"/>
<dbReference type="InterPro" id="IPR051906">
    <property type="entry name" value="TolC-like"/>
</dbReference>
<evidence type="ECO:0000256" key="6">
    <source>
        <dbReference type="ARBA" id="ARBA00023136"/>
    </source>
</evidence>
<keyword evidence="8" id="KW-0732">Signal</keyword>
<dbReference type="Proteomes" id="UP000002350">
    <property type="component" value="Chromosome"/>
</dbReference>
<dbReference type="GO" id="GO:0015288">
    <property type="term" value="F:porin activity"/>
    <property type="evidence" value="ECO:0007669"/>
    <property type="project" value="TreeGrafter"/>
</dbReference>
<evidence type="ECO:0000256" key="4">
    <source>
        <dbReference type="ARBA" id="ARBA00022452"/>
    </source>
</evidence>
<evidence type="ECO:0000256" key="7">
    <source>
        <dbReference type="ARBA" id="ARBA00023237"/>
    </source>
</evidence>
<comment type="subcellular location">
    <subcellularLocation>
        <location evidence="1">Cell outer membrane</location>
    </subcellularLocation>
</comment>
<proteinExistence type="inferred from homology"/>
<dbReference type="GO" id="GO:0015562">
    <property type="term" value="F:efflux transmembrane transporter activity"/>
    <property type="evidence" value="ECO:0007669"/>
    <property type="project" value="InterPro"/>
</dbReference>
<keyword evidence="5" id="KW-0812">Transmembrane</keyword>
<dbReference type="InterPro" id="IPR003423">
    <property type="entry name" value="OMP_efflux"/>
</dbReference>
<keyword evidence="3" id="KW-0813">Transport</keyword>
<dbReference type="GO" id="GO:0009279">
    <property type="term" value="C:cell outer membrane"/>
    <property type="evidence" value="ECO:0007669"/>
    <property type="project" value="UniProtKB-SubCell"/>
</dbReference>
<dbReference type="PANTHER" id="PTHR30026">
    <property type="entry name" value="OUTER MEMBRANE PROTEIN TOLC"/>
    <property type="match status" value="1"/>
</dbReference>
<dbReference type="eggNOG" id="COG1538">
    <property type="taxonomic scope" value="Bacteria"/>
</dbReference>
<protein>
    <submittedName>
        <fullName evidence="9">Outer membrane protein TolC</fullName>
    </submittedName>
</protein>
<keyword evidence="7" id="KW-0998">Cell outer membrane</keyword>
<feature type="chain" id="PRO_5003067773" evidence="8">
    <location>
        <begin position="24"/>
        <end position="447"/>
    </location>
</feature>
<dbReference type="NCBIfam" id="NF007002">
    <property type="entry name" value="PRK09465.1"/>
    <property type="match status" value="1"/>
</dbReference>